<evidence type="ECO:0000259" key="10">
    <source>
        <dbReference type="SMART" id="SM00845"/>
    </source>
</evidence>
<dbReference type="InterPro" id="IPR023168">
    <property type="entry name" value="GatB_Yqey_C_2"/>
</dbReference>
<sequence length="484" mass="55528">MNYLVNIGLEVHVELLTQSKLFCGCSTKFGRTPNTQTCPVCLGLPGVLPVINEKAVEYAISTALALHCKISQLCRFARKNYYYPDLPKNYQISQYEEPLARNGYLEFEVKNRPKKVDIERIHLEEDAGKLIHGETKGNIQEKELSFVDYNRTGIPLMEIVSSPTISSPQEAYQYLTDLKRILKYLRVSDCNMEEGSLRCDANISLAPEGERMGTKAELKNMNSFKEIREGLSAEIKRQSYLLDKGEKIIQETRLWDAEKRRTRSMRSKEEAHDYRYFPEPDLLPLEIDRKWQEEMKAKIPEMPQERCQRFIVKYGLPPYDAGVLTESRDLADYFEECLKSFPYYKQVSNWIMGEFLRLVKKENVAIDKVKVTPAQTGELLNYLKKGTVSGKLAKLIFQEMFKTGKEAEEIIETGGLKQITDETSLEKVVGEVLKENPQGVNDFKAGKEKALGYLVGQIMKKTKGKASPQLVNRFLREKISNLPQ</sequence>
<dbReference type="Gene3D" id="1.10.10.410">
    <property type="match status" value="1"/>
</dbReference>
<dbReference type="PROSITE" id="PS01234">
    <property type="entry name" value="GATB"/>
    <property type="match status" value="1"/>
</dbReference>
<comment type="catalytic activity">
    <reaction evidence="9">
        <text>L-glutamyl-tRNA(Gln) + L-glutamine + ATP + H2O = L-glutaminyl-tRNA(Gln) + L-glutamate + ADP + phosphate + H(+)</text>
        <dbReference type="Rhea" id="RHEA:17521"/>
        <dbReference type="Rhea" id="RHEA-COMP:9681"/>
        <dbReference type="Rhea" id="RHEA-COMP:9684"/>
        <dbReference type="ChEBI" id="CHEBI:15377"/>
        <dbReference type="ChEBI" id="CHEBI:15378"/>
        <dbReference type="ChEBI" id="CHEBI:29985"/>
        <dbReference type="ChEBI" id="CHEBI:30616"/>
        <dbReference type="ChEBI" id="CHEBI:43474"/>
        <dbReference type="ChEBI" id="CHEBI:58359"/>
        <dbReference type="ChEBI" id="CHEBI:78520"/>
        <dbReference type="ChEBI" id="CHEBI:78521"/>
        <dbReference type="ChEBI" id="CHEBI:456216"/>
    </reaction>
</comment>
<keyword evidence="5" id="KW-0067">ATP-binding</keyword>
<dbReference type="InterPro" id="IPR017958">
    <property type="entry name" value="Gln-tRNA_amidoTrfase_suB_CS"/>
</dbReference>
<gene>
    <name evidence="11" type="ORF">LCGC14_1635530</name>
</gene>
<evidence type="ECO:0000256" key="8">
    <source>
        <dbReference type="ARBA" id="ARBA00047380"/>
    </source>
</evidence>
<name>A0A0F9I1K6_9ZZZZ</name>
<dbReference type="PANTHER" id="PTHR11659:SF0">
    <property type="entry name" value="GLUTAMYL-TRNA(GLN) AMIDOTRANSFERASE SUBUNIT B, MITOCHONDRIAL"/>
    <property type="match status" value="1"/>
</dbReference>
<proteinExistence type="inferred from homology"/>
<evidence type="ECO:0000256" key="6">
    <source>
        <dbReference type="ARBA" id="ARBA00022917"/>
    </source>
</evidence>
<dbReference type="InterPro" id="IPR006075">
    <property type="entry name" value="Asn/Gln-tRNA_Trfase_suB/E_cat"/>
</dbReference>
<dbReference type="EMBL" id="LAZR01013552">
    <property type="protein sequence ID" value="KKM21427.1"/>
    <property type="molecule type" value="Genomic_DNA"/>
</dbReference>
<dbReference type="GO" id="GO:0005524">
    <property type="term" value="F:ATP binding"/>
    <property type="evidence" value="ECO:0007669"/>
    <property type="project" value="UniProtKB-KW"/>
</dbReference>
<comment type="function">
    <text evidence="7">Allows the formation of correctly charged Asn-tRNA(Asn) or Gln-tRNA(Gln) through the transamidation of misacylated Asp-tRNA(Asn) or Glu-tRNA(Gln) in organisms which lack either or both of asparaginyl-tRNA or glutaminyl-tRNA synthetases. The reaction takes place in the presence of glutamine and ATP through an activated phospho-Asp-tRNA(Asn) or phospho-Glu-tRNA(Gln).</text>
</comment>
<accession>A0A0F9I1K6</accession>
<dbReference type="NCBIfam" id="NF004012">
    <property type="entry name" value="PRK05477.1-2"/>
    <property type="match status" value="1"/>
</dbReference>
<evidence type="ECO:0000256" key="7">
    <source>
        <dbReference type="ARBA" id="ARBA00024799"/>
    </source>
</evidence>
<dbReference type="NCBIfam" id="NF004014">
    <property type="entry name" value="PRK05477.1-4"/>
    <property type="match status" value="1"/>
</dbReference>
<keyword evidence="3" id="KW-0436">Ligase</keyword>
<dbReference type="NCBIfam" id="TIGR00133">
    <property type="entry name" value="gatB"/>
    <property type="match status" value="1"/>
</dbReference>
<protein>
    <recommendedName>
        <fullName evidence="10">Asn/Gln amidotransferase domain-containing protein</fullName>
    </recommendedName>
</protein>
<comment type="caution">
    <text evidence="11">The sequence shown here is derived from an EMBL/GenBank/DDBJ whole genome shotgun (WGS) entry which is preliminary data.</text>
</comment>
<dbReference type="InterPro" id="IPR003789">
    <property type="entry name" value="Asn/Gln_tRNA_amidoTrase-B-like"/>
</dbReference>
<dbReference type="GO" id="GO:0070681">
    <property type="term" value="P:glutaminyl-tRNAGln biosynthesis via transamidation"/>
    <property type="evidence" value="ECO:0007669"/>
    <property type="project" value="TreeGrafter"/>
</dbReference>
<dbReference type="Pfam" id="PF02637">
    <property type="entry name" value="GatB_Yqey"/>
    <property type="match status" value="1"/>
</dbReference>
<evidence type="ECO:0000256" key="4">
    <source>
        <dbReference type="ARBA" id="ARBA00022741"/>
    </source>
</evidence>
<dbReference type="FunFam" id="1.10.150.380:FF:000001">
    <property type="entry name" value="Aspartyl/glutamyl-tRNA(Asn/Gln) amidotransferase subunit B"/>
    <property type="match status" value="1"/>
</dbReference>
<dbReference type="GO" id="GO:0050567">
    <property type="term" value="F:glutaminyl-tRNA synthase (glutamine-hydrolyzing) activity"/>
    <property type="evidence" value="ECO:0007669"/>
    <property type="project" value="TreeGrafter"/>
</dbReference>
<dbReference type="InterPro" id="IPR018027">
    <property type="entry name" value="Asn/Gln_amidotransferase"/>
</dbReference>
<reference evidence="11" key="1">
    <citation type="journal article" date="2015" name="Nature">
        <title>Complex archaea that bridge the gap between prokaryotes and eukaryotes.</title>
        <authorList>
            <person name="Spang A."/>
            <person name="Saw J.H."/>
            <person name="Jorgensen S.L."/>
            <person name="Zaremba-Niedzwiedzka K."/>
            <person name="Martijn J."/>
            <person name="Lind A.E."/>
            <person name="van Eijk R."/>
            <person name="Schleper C."/>
            <person name="Guy L."/>
            <person name="Ettema T.J."/>
        </authorList>
    </citation>
    <scope>NUCLEOTIDE SEQUENCE</scope>
</reference>
<keyword evidence="6" id="KW-0648">Protein biosynthesis</keyword>
<comment type="similarity">
    <text evidence="1">Belongs to the GatB/GatE family. GatB subfamily.</text>
</comment>
<dbReference type="GO" id="GO:0006412">
    <property type="term" value="P:translation"/>
    <property type="evidence" value="ECO:0007669"/>
    <property type="project" value="UniProtKB-KW"/>
</dbReference>
<evidence type="ECO:0000256" key="1">
    <source>
        <dbReference type="ARBA" id="ARBA00005306"/>
    </source>
</evidence>
<evidence type="ECO:0000256" key="2">
    <source>
        <dbReference type="ARBA" id="ARBA00011123"/>
    </source>
</evidence>
<evidence type="ECO:0000313" key="11">
    <source>
        <dbReference type="EMBL" id="KKM21427.1"/>
    </source>
</evidence>
<dbReference type="HAMAP" id="MF_00121">
    <property type="entry name" value="GatB"/>
    <property type="match status" value="1"/>
</dbReference>
<evidence type="ECO:0000256" key="3">
    <source>
        <dbReference type="ARBA" id="ARBA00022598"/>
    </source>
</evidence>
<dbReference type="InterPro" id="IPR042114">
    <property type="entry name" value="GatB_C_1"/>
</dbReference>
<dbReference type="PANTHER" id="PTHR11659">
    <property type="entry name" value="GLUTAMYL-TRNA GLN AMIDOTRANSFERASE SUBUNIT B MITOCHONDRIAL AND PROKARYOTIC PET112-RELATED"/>
    <property type="match status" value="1"/>
</dbReference>
<dbReference type="FunFam" id="1.10.10.410:FF:000001">
    <property type="entry name" value="Aspartyl/glutamyl-tRNA(Asn/Gln) amidotransferase subunit B"/>
    <property type="match status" value="1"/>
</dbReference>
<dbReference type="InterPro" id="IPR014746">
    <property type="entry name" value="Gln_synth/guanido_kin_cat_dom"/>
</dbReference>
<dbReference type="SUPFAM" id="SSF55931">
    <property type="entry name" value="Glutamine synthetase/guanido kinase"/>
    <property type="match status" value="1"/>
</dbReference>
<dbReference type="AlphaFoldDB" id="A0A0F9I1K6"/>
<dbReference type="InterPro" id="IPR004413">
    <property type="entry name" value="GatB"/>
</dbReference>
<organism evidence="11">
    <name type="scientific">marine sediment metagenome</name>
    <dbReference type="NCBI Taxonomy" id="412755"/>
    <lineage>
        <taxon>unclassified sequences</taxon>
        <taxon>metagenomes</taxon>
        <taxon>ecological metagenomes</taxon>
    </lineage>
</organism>
<dbReference type="SUPFAM" id="SSF89095">
    <property type="entry name" value="GatB/YqeY motif"/>
    <property type="match status" value="1"/>
</dbReference>
<evidence type="ECO:0000256" key="9">
    <source>
        <dbReference type="ARBA" id="ARBA00047913"/>
    </source>
</evidence>
<keyword evidence="4" id="KW-0547">Nucleotide-binding</keyword>
<dbReference type="Pfam" id="PF02934">
    <property type="entry name" value="GatB_N"/>
    <property type="match status" value="1"/>
</dbReference>
<comment type="subunit">
    <text evidence="2">Heterotrimer of A, B and C subunits.</text>
</comment>
<dbReference type="Gene3D" id="1.10.150.380">
    <property type="entry name" value="GatB domain, N-terminal subdomain"/>
    <property type="match status" value="1"/>
</dbReference>
<dbReference type="SMART" id="SM00845">
    <property type="entry name" value="GatB_Yqey"/>
    <property type="match status" value="1"/>
</dbReference>
<evidence type="ECO:0000256" key="5">
    <source>
        <dbReference type="ARBA" id="ARBA00022840"/>
    </source>
</evidence>
<feature type="domain" description="Asn/Gln amidotransferase" evidence="10">
    <location>
        <begin position="332"/>
        <end position="479"/>
    </location>
</feature>
<comment type="catalytic activity">
    <reaction evidence="8">
        <text>L-aspartyl-tRNA(Asn) + L-glutamine + ATP + H2O = L-asparaginyl-tRNA(Asn) + L-glutamate + ADP + phosphate + 2 H(+)</text>
        <dbReference type="Rhea" id="RHEA:14513"/>
        <dbReference type="Rhea" id="RHEA-COMP:9674"/>
        <dbReference type="Rhea" id="RHEA-COMP:9677"/>
        <dbReference type="ChEBI" id="CHEBI:15377"/>
        <dbReference type="ChEBI" id="CHEBI:15378"/>
        <dbReference type="ChEBI" id="CHEBI:29985"/>
        <dbReference type="ChEBI" id="CHEBI:30616"/>
        <dbReference type="ChEBI" id="CHEBI:43474"/>
        <dbReference type="ChEBI" id="CHEBI:58359"/>
        <dbReference type="ChEBI" id="CHEBI:78515"/>
        <dbReference type="ChEBI" id="CHEBI:78516"/>
        <dbReference type="ChEBI" id="CHEBI:456216"/>
    </reaction>
</comment>
<dbReference type="InterPro" id="IPR017959">
    <property type="entry name" value="Asn/Gln-tRNA_amidoTrfase_suB/E"/>
</dbReference>